<gene>
    <name evidence="1" type="ORF">UCRPA7_3530</name>
</gene>
<accession>R8BNR8</accession>
<dbReference type="Proteomes" id="UP000014074">
    <property type="component" value="Unassembled WGS sequence"/>
</dbReference>
<sequence>MGNGGSLALGIVRMYAKARKNECDFQVSCGILAYSTDPLVALLQELVDEWIRFEGTGVPHHPLSPVNTVDSRELLAVRHSQWESFMCNSLKRRMLFSTMWFWVPEDNRCTTLAVEMAKRAPRCMRGVKKPRRRSKRKSKQTMENGVKKFGGLLNDVFNIDDAVKGILALAICAES</sequence>
<protein>
    <submittedName>
        <fullName evidence="1">Uncharacterized protein</fullName>
    </submittedName>
</protein>
<reference evidence="2" key="1">
    <citation type="journal article" date="2013" name="Genome Announc.">
        <title>Draft genome sequence of the ascomycete Phaeoacremonium aleophilum strain UCR-PA7, a causal agent of the esca disease complex in grapevines.</title>
        <authorList>
            <person name="Blanco-Ulate B."/>
            <person name="Rolshausen P."/>
            <person name="Cantu D."/>
        </authorList>
    </citation>
    <scope>NUCLEOTIDE SEQUENCE [LARGE SCALE GENOMIC DNA]</scope>
    <source>
        <strain evidence="2">UCR-PA7</strain>
    </source>
</reference>
<name>R8BNR8_PHAM7</name>
<proteinExistence type="predicted"/>
<evidence type="ECO:0000313" key="2">
    <source>
        <dbReference type="Proteomes" id="UP000014074"/>
    </source>
</evidence>
<evidence type="ECO:0000313" key="1">
    <source>
        <dbReference type="EMBL" id="EOO00974.1"/>
    </source>
</evidence>
<dbReference type="AlphaFoldDB" id="R8BNR8"/>
<keyword evidence="2" id="KW-1185">Reference proteome</keyword>
<dbReference type="EMBL" id="KB933059">
    <property type="protein sequence ID" value="EOO00974.1"/>
    <property type="molecule type" value="Genomic_DNA"/>
</dbReference>
<organism evidence="1 2">
    <name type="scientific">Phaeoacremonium minimum (strain UCR-PA7)</name>
    <name type="common">Esca disease fungus</name>
    <name type="synonym">Togninia minima</name>
    <dbReference type="NCBI Taxonomy" id="1286976"/>
    <lineage>
        <taxon>Eukaryota</taxon>
        <taxon>Fungi</taxon>
        <taxon>Dikarya</taxon>
        <taxon>Ascomycota</taxon>
        <taxon>Pezizomycotina</taxon>
        <taxon>Sordariomycetes</taxon>
        <taxon>Sordariomycetidae</taxon>
        <taxon>Togniniales</taxon>
        <taxon>Togniniaceae</taxon>
        <taxon>Phaeoacremonium</taxon>
    </lineage>
</organism>
<dbReference type="KEGG" id="tmn:UCRPA7_3530"/>
<dbReference type="RefSeq" id="XP_007914332.1">
    <property type="nucleotide sequence ID" value="XM_007916141.1"/>
</dbReference>
<dbReference type="HOGENOM" id="CLU_1533638_0_0_1"/>
<dbReference type="GeneID" id="19323888"/>